<feature type="signal peptide" evidence="15">
    <location>
        <begin position="1"/>
        <end position="18"/>
    </location>
</feature>
<dbReference type="KEGG" id="pcw:110205361"/>
<dbReference type="GO" id="GO:0001905">
    <property type="term" value="P:activation of membrane attack complex"/>
    <property type="evidence" value="ECO:0007669"/>
    <property type="project" value="Ensembl"/>
</dbReference>
<dbReference type="GO" id="GO:0002752">
    <property type="term" value="P:cell surface pattern recognition receptor signaling pathway"/>
    <property type="evidence" value="ECO:0007669"/>
    <property type="project" value="Ensembl"/>
</dbReference>
<evidence type="ECO:0000256" key="9">
    <source>
        <dbReference type="ARBA" id="ARBA00022837"/>
    </source>
</evidence>
<evidence type="ECO:0000313" key="17">
    <source>
        <dbReference type="Proteomes" id="UP000515140"/>
    </source>
</evidence>
<dbReference type="GO" id="GO:0031640">
    <property type="term" value="P:killing of cells of another organism"/>
    <property type="evidence" value="ECO:0007669"/>
    <property type="project" value="Ensembl"/>
</dbReference>
<accession>A0A6P5JXU5</accession>
<proteinExistence type="inferred from homology"/>
<evidence type="ECO:0000259" key="16">
    <source>
        <dbReference type="PROSITE" id="PS51406"/>
    </source>
</evidence>
<feature type="compositionally biased region" description="Basic and acidic residues" evidence="14">
    <location>
        <begin position="57"/>
        <end position="66"/>
    </location>
</feature>
<keyword evidence="10" id="KW-0391">Immunity</keyword>
<name>A0A6P5JXU5_PHACI</name>
<dbReference type="GO" id="GO:0001664">
    <property type="term" value="F:G protein-coupled receptor binding"/>
    <property type="evidence" value="ECO:0007669"/>
    <property type="project" value="Ensembl"/>
</dbReference>
<keyword evidence="12" id="KW-1015">Disulfide bond</keyword>
<dbReference type="GO" id="GO:0043654">
    <property type="term" value="P:recognition of apoptotic cell"/>
    <property type="evidence" value="ECO:0007669"/>
    <property type="project" value="Ensembl"/>
</dbReference>
<evidence type="ECO:0000256" key="4">
    <source>
        <dbReference type="ARBA" id="ARBA00022588"/>
    </source>
</evidence>
<dbReference type="InterPro" id="IPR036056">
    <property type="entry name" value="Fibrinogen-like_C"/>
</dbReference>
<dbReference type="SUPFAM" id="SSF56496">
    <property type="entry name" value="Fibrinogen C-terminal domain-like"/>
    <property type="match status" value="1"/>
</dbReference>
<keyword evidence="4" id="KW-0399">Innate immunity</keyword>
<keyword evidence="5" id="KW-0479">Metal-binding</keyword>
<dbReference type="PANTHER" id="PTHR19143">
    <property type="entry name" value="FIBRINOGEN/TENASCIN/ANGIOPOEITIN"/>
    <property type="match status" value="1"/>
</dbReference>
<dbReference type="GO" id="GO:0008228">
    <property type="term" value="P:opsonization"/>
    <property type="evidence" value="ECO:0007669"/>
    <property type="project" value="Ensembl"/>
</dbReference>
<keyword evidence="3" id="KW-0964">Secreted</keyword>
<dbReference type="InterPro" id="IPR002181">
    <property type="entry name" value="Fibrinogen_a/b/g_C_dom"/>
</dbReference>
<organism evidence="17 18">
    <name type="scientific">Phascolarctos cinereus</name>
    <name type="common">Koala</name>
    <dbReference type="NCBI Taxonomy" id="38626"/>
    <lineage>
        <taxon>Eukaryota</taxon>
        <taxon>Metazoa</taxon>
        <taxon>Chordata</taxon>
        <taxon>Craniata</taxon>
        <taxon>Vertebrata</taxon>
        <taxon>Euteleostomi</taxon>
        <taxon>Mammalia</taxon>
        <taxon>Metatheria</taxon>
        <taxon>Diprotodontia</taxon>
        <taxon>Phascolarctidae</taxon>
        <taxon>Phascolarctos</taxon>
    </lineage>
</organism>
<dbReference type="GO" id="GO:0005615">
    <property type="term" value="C:extracellular space"/>
    <property type="evidence" value="ECO:0007669"/>
    <property type="project" value="TreeGrafter"/>
</dbReference>
<keyword evidence="9" id="KW-0106">Calcium</keyword>
<evidence type="ECO:0000256" key="3">
    <source>
        <dbReference type="ARBA" id="ARBA00022525"/>
    </source>
</evidence>
<evidence type="ECO:0000256" key="2">
    <source>
        <dbReference type="ARBA" id="ARBA00008530"/>
    </source>
</evidence>
<keyword evidence="8" id="KW-0677">Repeat</keyword>
<dbReference type="GO" id="GO:0005886">
    <property type="term" value="C:plasma membrane"/>
    <property type="evidence" value="ECO:0007669"/>
    <property type="project" value="Ensembl"/>
</dbReference>
<comment type="subcellular location">
    <subcellularLocation>
        <location evidence="1">Secreted</location>
    </subcellularLocation>
</comment>
<evidence type="ECO:0000256" key="7">
    <source>
        <dbReference type="ARBA" id="ARBA00022734"/>
    </source>
</evidence>
<evidence type="ECO:0000256" key="6">
    <source>
        <dbReference type="ARBA" id="ARBA00022729"/>
    </source>
</evidence>
<dbReference type="FunFam" id="3.90.215.10:FF:000001">
    <property type="entry name" value="Tenascin isoform 1"/>
    <property type="match status" value="1"/>
</dbReference>
<dbReference type="FunCoup" id="A0A6P5JXU5">
    <property type="interactions" value="50"/>
</dbReference>
<dbReference type="GO" id="GO:0032757">
    <property type="term" value="P:positive regulation of interleukin-8 production"/>
    <property type="evidence" value="ECO:0007669"/>
    <property type="project" value="Ensembl"/>
</dbReference>
<dbReference type="InterPro" id="IPR008160">
    <property type="entry name" value="Collagen"/>
</dbReference>
<keyword evidence="17" id="KW-1185">Reference proteome</keyword>
<evidence type="ECO:0000256" key="15">
    <source>
        <dbReference type="SAM" id="SignalP"/>
    </source>
</evidence>
<dbReference type="GO" id="GO:1905370">
    <property type="term" value="C:serine-type endopeptidase complex"/>
    <property type="evidence" value="ECO:0007669"/>
    <property type="project" value="Ensembl"/>
</dbReference>
<dbReference type="CTD" id="2220"/>
<evidence type="ECO:0000256" key="10">
    <source>
        <dbReference type="ARBA" id="ARBA00022859"/>
    </source>
</evidence>
<sequence>MGRVAWLLACLCLMTSTAQKPGQCPDVKIMGLGESDKLAVLQGCPGLPGPPGPKGEAGSDGKRGERGPPGTPGKAGPVGPKGADAEPDLCKTGSRDCRELFSKGNTLSGWYTIFLPACKPLTVLCDMDTDGGGWIVFQRRVDGFVDFFRDWAAYKRGFGSQLGDFWMGNDNLHLLTAQETFEFRVDLSDFDGNHSFAKYRSFRIAGEAENYRLILGDFVEGDAGDSLTYHNNQSFTTKDRDNDPSSGKCAHQYSGAWWYKTCHLSNLNGLYLRGPHESFANGINWNTGRGYKYSYKVSEMKLRPA</sequence>
<dbReference type="GO" id="GO:0038187">
    <property type="term" value="F:pattern recognition receptor activity"/>
    <property type="evidence" value="ECO:0007669"/>
    <property type="project" value="Ensembl"/>
</dbReference>
<dbReference type="Gene3D" id="3.90.215.10">
    <property type="entry name" value="Gamma Fibrinogen, chain A, domain 1"/>
    <property type="match status" value="1"/>
</dbReference>
<reference evidence="18" key="1">
    <citation type="submission" date="2025-08" db="UniProtKB">
        <authorList>
            <consortium name="RefSeq"/>
        </authorList>
    </citation>
    <scope>IDENTIFICATION</scope>
    <source>
        <tissue evidence="18">Spleen</tissue>
    </source>
</reference>
<feature type="region of interest" description="Disordered" evidence="14">
    <location>
        <begin position="42"/>
        <end position="86"/>
    </location>
</feature>
<dbReference type="InterPro" id="IPR020837">
    <property type="entry name" value="Fibrinogen_CS"/>
</dbReference>
<dbReference type="InterPro" id="IPR014716">
    <property type="entry name" value="Fibrinogen_a/b/g_C_1"/>
</dbReference>
<dbReference type="InParanoid" id="A0A6P5JXU5"/>
<evidence type="ECO:0000256" key="8">
    <source>
        <dbReference type="ARBA" id="ARBA00022737"/>
    </source>
</evidence>
<evidence type="ECO:0000256" key="5">
    <source>
        <dbReference type="ARBA" id="ARBA00022723"/>
    </source>
</evidence>
<dbReference type="GO" id="GO:1903028">
    <property type="term" value="P:positive regulation of opsonization"/>
    <property type="evidence" value="ECO:0007669"/>
    <property type="project" value="Ensembl"/>
</dbReference>
<dbReference type="PANTHER" id="PTHR19143:SF433">
    <property type="entry name" value="FICOLIN-2"/>
    <property type="match status" value="1"/>
</dbReference>
<dbReference type="GO" id="GO:0046872">
    <property type="term" value="F:metal ion binding"/>
    <property type="evidence" value="ECO:0007669"/>
    <property type="project" value="UniProtKB-KW"/>
</dbReference>
<dbReference type="Pfam" id="PF01391">
    <property type="entry name" value="Collagen"/>
    <property type="match status" value="1"/>
</dbReference>
<dbReference type="GeneID" id="110205361"/>
<dbReference type="GO" id="GO:0005581">
    <property type="term" value="C:collagen trimer"/>
    <property type="evidence" value="ECO:0007669"/>
    <property type="project" value="UniProtKB-KW"/>
</dbReference>
<dbReference type="GO" id="GO:0007186">
    <property type="term" value="P:G protein-coupled receptor signaling pathway"/>
    <property type="evidence" value="ECO:0007669"/>
    <property type="project" value="Ensembl"/>
</dbReference>
<dbReference type="GO" id="GO:0106139">
    <property type="term" value="C:symbiont cell surface"/>
    <property type="evidence" value="ECO:0007669"/>
    <property type="project" value="Ensembl"/>
</dbReference>
<dbReference type="GO" id="GO:0033691">
    <property type="term" value="F:sialic acid binding"/>
    <property type="evidence" value="ECO:0007669"/>
    <property type="project" value="Ensembl"/>
</dbReference>
<keyword evidence="6 15" id="KW-0732">Signal</keyword>
<dbReference type="AlphaFoldDB" id="A0A6P5JXU5"/>
<dbReference type="GO" id="GO:0001867">
    <property type="term" value="P:complement activation, lectin pathway"/>
    <property type="evidence" value="ECO:0007669"/>
    <property type="project" value="Ensembl"/>
</dbReference>
<dbReference type="Pfam" id="PF00147">
    <property type="entry name" value="Fibrinogen_C"/>
    <property type="match status" value="1"/>
</dbReference>
<dbReference type="CDD" id="cd00087">
    <property type="entry name" value="FReD"/>
    <property type="match status" value="1"/>
</dbReference>
<feature type="chain" id="PRO_5027535283" evidence="15">
    <location>
        <begin position="19"/>
        <end position="305"/>
    </location>
</feature>
<keyword evidence="7" id="KW-0430">Lectin</keyword>
<dbReference type="PROSITE" id="PS51406">
    <property type="entry name" value="FIBRINOGEN_C_2"/>
    <property type="match status" value="1"/>
</dbReference>
<dbReference type="PROSITE" id="PS00514">
    <property type="entry name" value="FIBRINOGEN_C_1"/>
    <property type="match status" value="1"/>
</dbReference>
<dbReference type="RefSeq" id="XP_020837576.1">
    <property type="nucleotide sequence ID" value="XM_020981917.1"/>
</dbReference>
<comment type="similarity">
    <text evidence="2">Belongs to the ficolin lectin family.</text>
</comment>
<dbReference type="GO" id="GO:0046597">
    <property type="term" value="P:host-mediated suppression of symbiont invasion"/>
    <property type="evidence" value="ECO:0007669"/>
    <property type="project" value="Ensembl"/>
</dbReference>
<gene>
    <name evidence="18" type="primary">FCN2</name>
</gene>
<keyword evidence="13" id="KW-0325">Glycoprotein</keyword>
<dbReference type="InterPro" id="IPR050373">
    <property type="entry name" value="Fibrinogen_C-term_domain"/>
</dbReference>
<evidence type="ECO:0000256" key="12">
    <source>
        <dbReference type="ARBA" id="ARBA00023157"/>
    </source>
</evidence>
<evidence type="ECO:0000256" key="11">
    <source>
        <dbReference type="ARBA" id="ARBA00023119"/>
    </source>
</evidence>
<evidence type="ECO:0000256" key="14">
    <source>
        <dbReference type="SAM" id="MobiDB-lite"/>
    </source>
</evidence>
<dbReference type="GO" id="GO:0003823">
    <property type="term" value="F:antigen binding"/>
    <property type="evidence" value="ECO:0007669"/>
    <property type="project" value="TreeGrafter"/>
</dbReference>
<evidence type="ECO:0000256" key="13">
    <source>
        <dbReference type="ARBA" id="ARBA00023180"/>
    </source>
</evidence>
<dbReference type="GO" id="GO:0031638">
    <property type="term" value="P:zymogen activation"/>
    <property type="evidence" value="ECO:0007669"/>
    <property type="project" value="Ensembl"/>
</dbReference>
<feature type="domain" description="Fibrinogen C-terminal" evidence="16">
    <location>
        <begin position="88"/>
        <end position="305"/>
    </location>
</feature>
<dbReference type="Proteomes" id="UP000515140">
    <property type="component" value="Unplaced"/>
</dbReference>
<evidence type="ECO:0000313" key="18">
    <source>
        <dbReference type="RefSeq" id="XP_020837576.1"/>
    </source>
</evidence>
<keyword evidence="11" id="KW-0176">Collagen</keyword>
<dbReference type="SMART" id="SM00186">
    <property type="entry name" value="FBG"/>
    <property type="match status" value="1"/>
</dbReference>
<evidence type="ECO:0000256" key="1">
    <source>
        <dbReference type="ARBA" id="ARBA00004613"/>
    </source>
</evidence>
<dbReference type="GO" id="GO:0030246">
    <property type="term" value="F:carbohydrate binding"/>
    <property type="evidence" value="ECO:0007669"/>
    <property type="project" value="UniProtKB-KW"/>
</dbReference>
<dbReference type="GO" id="GO:0034394">
    <property type="term" value="P:protein localization to cell surface"/>
    <property type="evidence" value="ECO:0007669"/>
    <property type="project" value="Ensembl"/>
</dbReference>
<feature type="compositionally biased region" description="Low complexity" evidence="14">
    <location>
        <begin position="72"/>
        <end position="82"/>
    </location>
</feature>
<protein>
    <submittedName>
        <fullName evidence="18">Ficolin-2</fullName>
    </submittedName>
</protein>
<dbReference type="GO" id="GO:0002233">
    <property type="term" value="P:leukocyte chemotaxis involved in immune response"/>
    <property type="evidence" value="ECO:0007669"/>
    <property type="project" value="Ensembl"/>
</dbReference>
<dbReference type="NCBIfam" id="NF040941">
    <property type="entry name" value="GGGWT_bact"/>
    <property type="match status" value="1"/>
</dbReference>